<dbReference type="Pfam" id="PF01846">
    <property type="entry name" value="FF"/>
    <property type="match status" value="3"/>
</dbReference>
<dbReference type="GO" id="GO:0003723">
    <property type="term" value="F:RNA binding"/>
    <property type="evidence" value="ECO:0007669"/>
    <property type="project" value="TreeGrafter"/>
</dbReference>
<dbReference type="PANTHER" id="PTHR11864:SF0">
    <property type="entry name" value="PRP40 PRE-MRNA PROCESSING FACTOR 40 HOMOLOG A (YEAST)"/>
    <property type="match status" value="1"/>
</dbReference>
<dbReference type="SMART" id="SM00456">
    <property type="entry name" value="WW"/>
    <property type="match status" value="2"/>
</dbReference>
<dbReference type="FunFam" id="1.10.10.440:FF:000013">
    <property type="entry name" value="pre-mRNA-processing protein 40A isoform X1"/>
    <property type="match status" value="1"/>
</dbReference>
<accession>A0AAI8Z478</accession>
<evidence type="ECO:0000259" key="7">
    <source>
        <dbReference type="PROSITE" id="PS50020"/>
    </source>
</evidence>
<proteinExistence type="predicted"/>
<dbReference type="GO" id="GO:0071004">
    <property type="term" value="C:U2-type prespliceosome"/>
    <property type="evidence" value="ECO:0007669"/>
    <property type="project" value="TreeGrafter"/>
</dbReference>
<feature type="region of interest" description="Disordered" evidence="6">
    <location>
        <begin position="81"/>
        <end position="167"/>
    </location>
</feature>
<gene>
    <name evidence="9" type="ORF">LECACI_7A007528</name>
</gene>
<feature type="region of interest" description="Disordered" evidence="6">
    <location>
        <begin position="576"/>
        <end position="766"/>
    </location>
</feature>
<reference evidence="9" key="1">
    <citation type="submission" date="2023-11" db="EMBL/GenBank/DDBJ databases">
        <authorList>
            <person name="Alioto T."/>
            <person name="Alioto T."/>
            <person name="Gomez Garrido J."/>
        </authorList>
    </citation>
    <scope>NUCLEOTIDE SEQUENCE</scope>
</reference>
<feature type="compositionally biased region" description="Basic and acidic residues" evidence="6">
    <location>
        <begin position="646"/>
        <end position="699"/>
    </location>
</feature>
<dbReference type="SMART" id="SM00441">
    <property type="entry name" value="FF"/>
    <property type="match status" value="4"/>
</dbReference>
<dbReference type="InterPro" id="IPR002713">
    <property type="entry name" value="FF_domain"/>
</dbReference>
<dbReference type="PROSITE" id="PS51676">
    <property type="entry name" value="FF"/>
    <property type="match status" value="3"/>
</dbReference>
<protein>
    <submittedName>
        <fullName evidence="9">Related to U1 snRNP</fullName>
    </submittedName>
</protein>
<sequence length="766" mass="90562">MSAWAETKTADGRTYYWNKQTKETTWTKPADFDSAAAASPVPATPTGPAGGAADWSEAKAPDGRPYYYNKVTRETRWEMPQVLQQARQQQNARPDFVAGGGGLAPEYASRPPRNEDRVSRRHDRDHGLPQKPSFDGQRGAGMPWDSRPEGAGFRGPMPVKTDDPDYGTPEAAEEAFFKLLKRHSISPDTKWDEAMGLVVRDREYRAIKQPKDRRVAYEKYCKEVREQEKIKEKERKEKLREDFRKMLATHEEITHYTRWKTARPMLEHEAVFRNAGNEDEKKRIFNEYVLELNKRNEKEKSERQRVALNQLNQMLQALITNADTSWADAEEKIMHSARFVSEDIFRSLHKLDVFNAFTHHMRALERVAIEELHKRKALRRRRDRKARDNFRELLNEKFKEGKIKARTKWQDVSPLIADDERYIAYLGIPGSDPLDLFWDIEDREERKLLSKRNDAMDVLEDARFELKLDTPFEEFANLMRDHEKTSYLQEDDLKMVYERLIEKVNRRIRQGKLEEERRKREVVEDLRAVMKKVDPPIRLEDSYEEVAAKLAGQRDFKDADDEMRRSAYEKYMRRLKEREEDRDRRRDRDRDRERDSRNGSRRDRDRDRRHRTRTPEIDAYEADRRKAQEARERSFRRASFGLTPPPRDRRDIRHDRGDRHSDRLEPMSIYDRERRERELERERSYISRADPRDKGKSLDYGDDDAIGSRPGSVRKRGSSVGSANSRRENKRPRRDRRTRSPEPAGVLKEESPALQSGSEEGEIEEV</sequence>
<feature type="compositionally biased region" description="Basic and acidic residues" evidence="6">
    <location>
        <begin position="576"/>
        <end position="606"/>
    </location>
</feature>
<dbReference type="GO" id="GO:0005685">
    <property type="term" value="C:U1 snRNP"/>
    <property type="evidence" value="ECO:0007669"/>
    <property type="project" value="TreeGrafter"/>
</dbReference>
<dbReference type="SUPFAM" id="SSF81698">
    <property type="entry name" value="FF domain"/>
    <property type="match status" value="5"/>
</dbReference>
<keyword evidence="5" id="KW-0539">Nucleus</keyword>
<feature type="domain" description="WW" evidence="7">
    <location>
        <begin position="55"/>
        <end position="82"/>
    </location>
</feature>
<dbReference type="Gene3D" id="2.20.70.10">
    <property type="match status" value="2"/>
</dbReference>
<comment type="subcellular location">
    <subcellularLocation>
        <location evidence="1">Nucleus</location>
    </subcellularLocation>
</comment>
<dbReference type="Pfam" id="PF25432">
    <property type="entry name" value="FF_PRPF40A"/>
    <property type="match status" value="1"/>
</dbReference>
<dbReference type="InterPro" id="IPR036020">
    <property type="entry name" value="WW_dom_sf"/>
</dbReference>
<feature type="compositionally biased region" description="Basic and acidic residues" evidence="6">
    <location>
        <begin position="112"/>
        <end position="128"/>
    </location>
</feature>
<dbReference type="InterPro" id="IPR036517">
    <property type="entry name" value="FF_domain_sf"/>
</dbReference>
<dbReference type="InterPro" id="IPR001202">
    <property type="entry name" value="WW_dom"/>
</dbReference>
<dbReference type="AlphaFoldDB" id="A0AAI8Z478"/>
<dbReference type="PANTHER" id="PTHR11864">
    <property type="entry name" value="PRE-MRNA-PROCESSING PROTEIN PRP40"/>
    <property type="match status" value="1"/>
</dbReference>
<name>A0AAI8Z478_9PEZI</name>
<feature type="compositionally biased region" description="Low complexity" evidence="6">
    <location>
        <begin position="32"/>
        <end position="54"/>
    </location>
</feature>
<evidence type="ECO:0000256" key="6">
    <source>
        <dbReference type="SAM" id="MobiDB-lite"/>
    </source>
</evidence>
<comment type="caution">
    <text evidence="9">The sequence shown here is derived from an EMBL/GenBank/DDBJ whole genome shotgun (WGS) entry which is preliminary data.</text>
</comment>
<feature type="domain" description="WW" evidence="7">
    <location>
        <begin position="1"/>
        <end position="31"/>
    </location>
</feature>
<keyword evidence="3" id="KW-0677">Repeat</keyword>
<organism evidence="9 10">
    <name type="scientific">Lecanosticta acicola</name>
    <dbReference type="NCBI Taxonomy" id="111012"/>
    <lineage>
        <taxon>Eukaryota</taxon>
        <taxon>Fungi</taxon>
        <taxon>Dikarya</taxon>
        <taxon>Ascomycota</taxon>
        <taxon>Pezizomycotina</taxon>
        <taxon>Dothideomycetes</taxon>
        <taxon>Dothideomycetidae</taxon>
        <taxon>Mycosphaerellales</taxon>
        <taxon>Mycosphaerellaceae</taxon>
        <taxon>Lecanosticta</taxon>
    </lineage>
</organism>
<feature type="region of interest" description="Disordered" evidence="6">
    <location>
        <begin position="21"/>
        <end position="65"/>
    </location>
</feature>
<dbReference type="InterPro" id="IPR039726">
    <property type="entry name" value="Prp40-like"/>
</dbReference>
<evidence type="ECO:0000256" key="3">
    <source>
        <dbReference type="ARBA" id="ARBA00022737"/>
    </source>
</evidence>
<keyword evidence="2" id="KW-0507">mRNA processing</keyword>
<feature type="compositionally biased region" description="Low complexity" evidence="6">
    <location>
        <begin position="81"/>
        <end position="90"/>
    </location>
</feature>
<feature type="compositionally biased region" description="Basic residues" evidence="6">
    <location>
        <begin position="728"/>
        <end position="737"/>
    </location>
</feature>
<dbReference type="PROSITE" id="PS50020">
    <property type="entry name" value="WW_DOMAIN_2"/>
    <property type="match status" value="2"/>
</dbReference>
<evidence type="ECO:0000256" key="2">
    <source>
        <dbReference type="ARBA" id="ARBA00022664"/>
    </source>
</evidence>
<dbReference type="SUPFAM" id="SSF51045">
    <property type="entry name" value="WW domain"/>
    <property type="match status" value="2"/>
</dbReference>
<dbReference type="PROSITE" id="PS01159">
    <property type="entry name" value="WW_DOMAIN_1"/>
    <property type="match status" value="2"/>
</dbReference>
<dbReference type="EMBL" id="CAVMBE010000062">
    <property type="protein sequence ID" value="CAK4032370.1"/>
    <property type="molecule type" value="Genomic_DNA"/>
</dbReference>
<feature type="domain" description="FF" evidence="8">
    <location>
        <begin position="166"/>
        <end position="223"/>
    </location>
</feature>
<feature type="domain" description="FF" evidence="8">
    <location>
        <begin position="382"/>
        <end position="443"/>
    </location>
</feature>
<dbReference type="Proteomes" id="UP001296104">
    <property type="component" value="Unassembled WGS sequence"/>
</dbReference>
<dbReference type="CDD" id="cd00201">
    <property type="entry name" value="WW"/>
    <property type="match status" value="2"/>
</dbReference>
<evidence type="ECO:0000259" key="8">
    <source>
        <dbReference type="PROSITE" id="PS51676"/>
    </source>
</evidence>
<evidence type="ECO:0000256" key="5">
    <source>
        <dbReference type="ARBA" id="ARBA00023242"/>
    </source>
</evidence>
<evidence type="ECO:0000313" key="9">
    <source>
        <dbReference type="EMBL" id="CAK4032370.1"/>
    </source>
</evidence>
<feature type="compositionally biased region" description="Basic and acidic residues" evidence="6">
    <location>
        <begin position="613"/>
        <end position="635"/>
    </location>
</feature>
<feature type="domain" description="FF" evidence="8">
    <location>
        <begin position="236"/>
        <end position="291"/>
    </location>
</feature>
<keyword evidence="4" id="KW-0508">mRNA splicing</keyword>
<keyword evidence="10" id="KW-1185">Reference proteome</keyword>
<dbReference type="GO" id="GO:0045292">
    <property type="term" value="P:mRNA cis splicing, via spliceosome"/>
    <property type="evidence" value="ECO:0007669"/>
    <property type="project" value="InterPro"/>
</dbReference>
<dbReference type="Gene3D" id="1.10.10.440">
    <property type="entry name" value="FF domain"/>
    <property type="match status" value="5"/>
</dbReference>
<evidence type="ECO:0000256" key="1">
    <source>
        <dbReference type="ARBA" id="ARBA00004123"/>
    </source>
</evidence>
<evidence type="ECO:0000313" key="10">
    <source>
        <dbReference type="Proteomes" id="UP001296104"/>
    </source>
</evidence>
<dbReference type="Pfam" id="PF00397">
    <property type="entry name" value="WW"/>
    <property type="match status" value="2"/>
</dbReference>
<evidence type="ECO:0000256" key="4">
    <source>
        <dbReference type="ARBA" id="ARBA00023187"/>
    </source>
</evidence>